<keyword evidence="5" id="KW-1185">Reference proteome</keyword>
<protein>
    <recommendedName>
        <fullName evidence="3">Gfo/Idh/MocA-like oxidoreductase N-terminal domain-containing protein</fullName>
    </recommendedName>
</protein>
<evidence type="ECO:0000256" key="2">
    <source>
        <dbReference type="ARBA" id="ARBA00023002"/>
    </source>
</evidence>
<name>A0A0P9CTI1_9CHLR</name>
<dbReference type="PANTHER" id="PTHR43708">
    <property type="entry name" value="CONSERVED EXPRESSED OXIDOREDUCTASE (EUROFUNG)"/>
    <property type="match status" value="1"/>
</dbReference>
<dbReference type="InterPro" id="IPR051317">
    <property type="entry name" value="Gfo/Idh/MocA_oxidoreduct"/>
</dbReference>
<dbReference type="Pfam" id="PF01408">
    <property type="entry name" value="GFO_IDH_MocA"/>
    <property type="match status" value="1"/>
</dbReference>
<dbReference type="GO" id="GO:0016491">
    <property type="term" value="F:oxidoreductase activity"/>
    <property type="evidence" value="ECO:0007669"/>
    <property type="project" value="UniProtKB-KW"/>
</dbReference>
<feature type="non-terminal residue" evidence="4">
    <location>
        <position position="86"/>
    </location>
</feature>
<organism evidence="4 5">
    <name type="scientific">Kouleothrix aurantiaca</name>
    <dbReference type="NCBI Taxonomy" id="186479"/>
    <lineage>
        <taxon>Bacteria</taxon>
        <taxon>Bacillati</taxon>
        <taxon>Chloroflexota</taxon>
        <taxon>Chloroflexia</taxon>
        <taxon>Chloroflexales</taxon>
        <taxon>Roseiflexineae</taxon>
        <taxon>Roseiflexaceae</taxon>
        <taxon>Kouleothrix</taxon>
    </lineage>
</organism>
<comment type="similarity">
    <text evidence="1">Belongs to the Gfo/Idh/MocA family.</text>
</comment>
<evidence type="ECO:0000313" key="4">
    <source>
        <dbReference type="EMBL" id="KPV46226.1"/>
    </source>
</evidence>
<feature type="domain" description="Gfo/Idh/MocA-like oxidoreductase N-terminal" evidence="3">
    <location>
        <begin position="3"/>
        <end position="78"/>
    </location>
</feature>
<dbReference type="Gene3D" id="3.40.50.720">
    <property type="entry name" value="NAD(P)-binding Rossmann-like Domain"/>
    <property type="match status" value="1"/>
</dbReference>
<dbReference type="PANTHER" id="PTHR43708:SF5">
    <property type="entry name" value="CONSERVED EXPRESSED OXIDOREDUCTASE (EUROFUNG)-RELATED"/>
    <property type="match status" value="1"/>
</dbReference>
<evidence type="ECO:0000256" key="1">
    <source>
        <dbReference type="ARBA" id="ARBA00010928"/>
    </source>
</evidence>
<gene>
    <name evidence="4" type="ORF">SE17_43500</name>
</gene>
<dbReference type="InterPro" id="IPR036291">
    <property type="entry name" value="NAD(P)-bd_dom_sf"/>
</dbReference>
<evidence type="ECO:0000259" key="3">
    <source>
        <dbReference type="Pfam" id="PF01408"/>
    </source>
</evidence>
<proteinExistence type="inferred from homology"/>
<dbReference type="Proteomes" id="UP000050509">
    <property type="component" value="Unassembled WGS sequence"/>
</dbReference>
<dbReference type="GO" id="GO:0000166">
    <property type="term" value="F:nucleotide binding"/>
    <property type="evidence" value="ECO:0007669"/>
    <property type="project" value="InterPro"/>
</dbReference>
<keyword evidence="2" id="KW-0560">Oxidoreductase</keyword>
<sequence length="86" mass="9390">MAEYGGTAYPSLDALLADPQVDAVVNLSIHHAHPAVITQCLEAGKHVLVEKPLARSADEGRAMIAAARERERILMIAFNHRYRGDV</sequence>
<dbReference type="SUPFAM" id="SSF51735">
    <property type="entry name" value="NAD(P)-binding Rossmann-fold domains"/>
    <property type="match status" value="1"/>
</dbReference>
<evidence type="ECO:0000313" key="5">
    <source>
        <dbReference type="Proteomes" id="UP000050509"/>
    </source>
</evidence>
<reference evidence="4 5" key="1">
    <citation type="submission" date="2015-09" db="EMBL/GenBank/DDBJ databases">
        <title>Draft genome sequence of Kouleothrix aurantiaca JCM 19913.</title>
        <authorList>
            <person name="Hemp J."/>
        </authorList>
    </citation>
    <scope>NUCLEOTIDE SEQUENCE [LARGE SCALE GENOMIC DNA]</scope>
    <source>
        <strain evidence="4 5">COM-B</strain>
    </source>
</reference>
<dbReference type="InterPro" id="IPR000683">
    <property type="entry name" value="Gfo/Idh/MocA-like_OxRdtase_N"/>
</dbReference>
<dbReference type="AlphaFoldDB" id="A0A0P9CTI1"/>
<dbReference type="EMBL" id="LJCR01003604">
    <property type="protein sequence ID" value="KPV46226.1"/>
    <property type="molecule type" value="Genomic_DNA"/>
</dbReference>
<comment type="caution">
    <text evidence="4">The sequence shown here is derived from an EMBL/GenBank/DDBJ whole genome shotgun (WGS) entry which is preliminary data.</text>
</comment>
<accession>A0A0P9CTI1</accession>